<keyword evidence="5" id="KW-0460">Magnesium</keyword>
<reference evidence="6 7" key="1">
    <citation type="journal article" date="2017" name="Int. J. Syst. Evol. Microbiol.">
        <title>Ramlibacter monticola sp. nov., isolated from forest soil.</title>
        <authorList>
            <person name="Chaudhary D.K."/>
            <person name="Kim J."/>
        </authorList>
    </citation>
    <scope>NUCLEOTIDE SEQUENCE [LARGE SCALE GENOMIC DNA]</scope>
    <source>
        <strain evidence="6 7">KACC 19175</strain>
    </source>
</reference>
<keyword evidence="7" id="KW-1185">Reference proteome</keyword>
<dbReference type="RefSeq" id="WP_201675631.1">
    <property type="nucleotide sequence ID" value="NZ_JAEQNE010000004.1"/>
</dbReference>
<dbReference type="CDD" id="cd16841">
    <property type="entry name" value="RraA_family"/>
    <property type="match status" value="1"/>
</dbReference>
<evidence type="ECO:0000256" key="4">
    <source>
        <dbReference type="ARBA" id="ARBA00030169"/>
    </source>
</evidence>
<keyword evidence="5" id="KW-0479">Metal-binding</keyword>
<comment type="caution">
    <text evidence="6">The sequence shown here is derived from an EMBL/GenBank/DDBJ whole genome shotgun (WGS) entry which is preliminary data.</text>
</comment>
<dbReference type="GO" id="GO:0046872">
    <property type="term" value="F:metal ion binding"/>
    <property type="evidence" value="ECO:0007669"/>
    <property type="project" value="UniProtKB-KW"/>
</dbReference>
<proteinExistence type="predicted"/>
<comment type="cofactor">
    <cofactor evidence="1">
        <name>a divalent metal cation</name>
        <dbReference type="ChEBI" id="CHEBI:60240"/>
    </cofactor>
</comment>
<evidence type="ECO:0000256" key="2">
    <source>
        <dbReference type="ARBA" id="ARBA00016549"/>
    </source>
</evidence>
<dbReference type="AlphaFoldDB" id="A0A936Z147"/>
<protein>
    <recommendedName>
        <fullName evidence="2">Putative 4-hydroxy-4-methyl-2-oxoglutarate aldolase</fullName>
    </recommendedName>
    <alternativeName>
        <fullName evidence="3">Regulator of ribonuclease activity homolog</fullName>
    </alternativeName>
    <alternativeName>
        <fullName evidence="4">RraA-like protein</fullName>
    </alternativeName>
</protein>
<accession>A0A936Z147</accession>
<dbReference type="InterPro" id="IPR036704">
    <property type="entry name" value="RraA/RraA-like_sf"/>
</dbReference>
<dbReference type="PANTHER" id="PTHR33254">
    <property type="entry name" value="4-HYDROXY-4-METHYL-2-OXOGLUTARATE ALDOLASE 3-RELATED"/>
    <property type="match status" value="1"/>
</dbReference>
<comment type="cofactor">
    <cofactor evidence="5">
        <name>Mg(2+)</name>
        <dbReference type="ChEBI" id="CHEBI:18420"/>
    </cofactor>
</comment>
<organism evidence="6 7">
    <name type="scientific">Ramlibacter monticola</name>
    <dbReference type="NCBI Taxonomy" id="1926872"/>
    <lineage>
        <taxon>Bacteria</taxon>
        <taxon>Pseudomonadati</taxon>
        <taxon>Pseudomonadota</taxon>
        <taxon>Betaproteobacteria</taxon>
        <taxon>Burkholderiales</taxon>
        <taxon>Comamonadaceae</taxon>
        <taxon>Ramlibacter</taxon>
    </lineage>
</organism>
<evidence type="ECO:0000256" key="3">
    <source>
        <dbReference type="ARBA" id="ARBA00029596"/>
    </source>
</evidence>
<dbReference type="InterPro" id="IPR005493">
    <property type="entry name" value="RraA/RraA-like"/>
</dbReference>
<evidence type="ECO:0000256" key="5">
    <source>
        <dbReference type="PIRSR" id="PIRSR605493-1"/>
    </source>
</evidence>
<evidence type="ECO:0000313" key="7">
    <source>
        <dbReference type="Proteomes" id="UP000599109"/>
    </source>
</evidence>
<dbReference type="EMBL" id="JAEQNE010000004">
    <property type="protein sequence ID" value="MBL0392964.1"/>
    <property type="molecule type" value="Genomic_DNA"/>
</dbReference>
<evidence type="ECO:0000256" key="1">
    <source>
        <dbReference type="ARBA" id="ARBA00001968"/>
    </source>
</evidence>
<name>A0A936Z147_9BURK</name>
<gene>
    <name evidence="6" type="ORF">JJ685_17630</name>
</gene>
<dbReference type="Proteomes" id="UP000599109">
    <property type="component" value="Unassembled WGS sequence"/>
</dbReference>
<sequence>MYVLNPLPKQVDRELLDLLVQAEPAVIGHFRYTGFMTPAIRAHFQDRRVAGTAVTVRAPGMDGAMVHYAVGQARPGDILVIDRCGDEAIATIGGAVAYAARAAGVAGIVVDGLVTDLGELRAYGVPVWSRGTSAVTVKTLGLGGEFCVPVTCGGVAVTPGDAILADENGILVLPAEDIRASATRALQMMKDEKRTLARIDAGEKYPDIMGSTQVILDTIEKHRQKP</sequence>
<dbReference type="PANTHER" id="PTHR33254:SF4">
    <property type="entry name" value="4-HYDROXY-4-METHYL-2-OXOGLUTARATE ALDOLASE 3-RELATED"/>
    <property type="match status" value="1"/>
</dbReference>
<dbReference type="Gene3D" id="3.50.30.40">
    <property type="entry name" value="Ribonuclease E inhibitor RraA/RraA-like"/>
    <property type="match status" value="1"/>
</dbReference>
<dbReference type="Pfam" id="PF03737">
    <property type="entry name" value="RraA-like"/>
    <property type="match status" value="1"/>
</dbReference>
<dbReference type="SUPFAM" id="SSF89562">
    <property type="entry name" value="RraA-like"/>
    <property type="match status" value="1"/>
</dbReference>
<feature type="binding site" evidence="5">
    <location>
        <position position="116"/>
    </location>
    <ligand>
        <name>Mg(2+)</name>
        <dbReference type="ChEBI" id="CHEBI:18420"/>
    </ligand>
</feature>
<evidence type="ECO:0000313" key="6">
    <source>
        <dbReference type="EMBL" id="MBL0392964.1"/>
    </source>
</evidence>
<feature type="binding site" evidence="5">
    <location>
        <begin position="93"/>
        <end position="96"/>
    </location>
    <ligand>
        <name>substrate</name>
    </ligand>
</feature>